<dbReference type="AlphaFoldDB" id="A0AAV0VDX5"/>
<evidence type="ECO:0000313" key="1">
    <source>
        <dbReference type="EMBL" id="CAI5747376.1"/>
    </source>
</evidence>
<name>A0AAV0VDX5_9STRA</name>
<comment type="caution">
    <text evidence="1">The sequence shown here is derived from an EMBL/GenBank/DDBJ whole genome shotgun (WGS) entry which is preliminary data.</text>
</comment>
<evidence type="ECO:0000313" key="2">
    <source>
        <dbReference type="Proteomes" id="UP001162029"/>
    </source>
</evidence>
<dbReference type="EMBL" id="CANTFM010002689">
    <property type="protein sequence ID" value="CAI5747376.1"/>
    <property type="molecule type" value="Genomic_DNA"/>
</dbReference>
<keyword evidence="2" id="KW-1185">Reference proteome</keyword>
<dbReference type="Proteomes" id="UP001162029">
    <property type="component" value="Unassembled WGS sequence"/>
</dbReference>
<sequence length="119" mass="13508">MHDINFRRAKYHLEHYWRQLFGGDQSRKCRRLILPSNAVAQARSPRENANTSTSDINSVMVVLSIEKLEPGPNMDDCTEKDIEAIVDEKLGVKLDCASLTVLKSMDCDQEKETRAADDL</sequence>
<organism evidence="1 2">
    <name type="scientific">Peronospora destructor</name>
    <dbReference type="NCBI Taxonomy" id="86335"/>
    <lineage>
        <taxon>Eukaryota</taxon>
        <taxon>Sar</taxon>
        <taxon>Stramenopiles</taxon>
        <taxon>Oomycota</taxon>
        <taxon>Peronosporomycetes</taxon>
        <taxon>Peronosporales</taxon>
        <taxon>Peronosporaceae</taxon>
        <taxon>Peronospora</taxon>
    </lineage>
</organism>
<reference evidence="1" key="1">
    <citation type="submission" date="2022-12" db="EMBL/GenBank/DDBJ databases">
        <authorList>
            <person name="Webb A."/>
        </authorList>
    </citation>
    <scope>NUCLEOTIDE SEQUENCE</scope>
    <source>
        <strain evidence="1">Pd1</strain>
    </source>
</reference>
<proteinExistence type="predicted"/>
<accession>A0AAV0VDX5</accession>
<protein>
    <submittedName>
        <fullName evidence="1">Uncharacterized protein</fullName>
    </submittedName>
</protein>
<gene>
    <name evidence="1" type="ORF">PDE001_LOCUS12283</name>
</gene>